<sequence>MEHWAPGAAVSDRMEAPWAQRSSLGAVGTVWPYGAVVTFQMRSPRLTPMPQGDGEDESPRFHDSPYGQDQLKQQRFGDVQRVPHGRYDLS</sequence>
<name>Q027Z0_SOLUE</name>
<dbReference type="InParanoid" id="Q027Z0"/>
<proteinExistence type="predicted"/>
<dbReference type="HOGENOM" id="CLU_2439188_0_0_0"/>
<dbReference type="KEGG" id="sus:Acid_1677"/>
<reference evidence="2" key="1">
    <citation type="submission" date="2006-10" db="EMBL/GenBank/DDBJ databases">
        <title>Complete sequence of Solibacter usitatus Ellin6076.</title>
        <authorList>
            <consortium name="US DOE Joint Genome Institute"/>
            <person name="Copeland A."/>
            <person name="Lucas S."/>
            <person name="Lapidus A."/>
            <person name="Barry K."/>
            <person name="Detter J.C."/>
            <person name="Glavina del Rio T."/>
            <person name="Hammon N."/>
            <person name="Israni S."/>
            <person name="Dalin E."/>
            <person name="Tice H."/>
            <person name="Pitluck S."/>
            <person name="Thompson L.S."/>
            <person name="Brettin T."/>
            <person name="Bruce D."/>
            <person name="Han C."/>
            <person name="Tapia R."/>
            <person name="Gilna P."/>
            <person name="Schmutz J."/>
            <person name="Larimer F."/>
            <person name="Land M."/>
            <person name="Hauser L."/>
            <person name="Kyrpides N."/>
            <person name="Mikhailova N."/>
            <person name="Janssen P.H."/>
            <person name="Kuske C.R."/>
            <person name="Richardson P."/>
        </authorList>
    </citation>
    <scope>NUCLEOTIDE SEQUENCE</scope>
    <source>
        <strain evidence="2">Ellin6076</strain>
    </source>
</reference>
<accession>Q027Z0</accession>
<protein>
    <submittedName>
        <fullName evidence="2">Uncharacterized protein</fullName>
    </submittedName>
</protein>
<gene>
    <name evidence="2" type="ordered locus">Acid_1677</name>
</gene>
<dbReference type="AlphaFoldDB" id="Q027Z0"/>
<organism evidence="2">
    <name type="scientific">Solibacter usitatus (strain Ellin6076)</name>
    <dbReference type="NCBI Taxonomy" id="234267"/>
    <lineage>
        <taxon>Bacteria</taxon>
        <taxon>Pseudomonadati</taxon>
        <taxon>Acidobacteriota</taxon>
        <taxon>Terriglobia</taxon>
        <taxon>Bryobacterales</taxon>
        <taxon>Solibacteraceae</taxon>
        <taxon>Candidatus Solibacter</taxon>
    </lineage>
</organism>
<evidence type="ECO:0000256" key="1">
    <source>
        <dbReference type="SAM" id="MobiDB-lite"/>
    </source>
</evidence>
<evidence type="ECO:0000313" key="2">
    <source>
        <dbReference type="EMBL" id="ABJ82667.1"/>
    </source>
</evidence>
<dbReference type="EMBL" id="CP000473">
    <property type="protein sequence ID" value="ABJ82667.1"/>
    <property type="molecule type" value="Genomic_DNA"/>
</dbReference>
<feature type="region of interest" description="Disordered" evidence="1">
    <location>
        <begin position="44"/>
        <end position="90"/>
    </location>
</feature>